<dbReference type="SUPFAM" id="SSF50630">
    <property type="entry name" value="Acid proteases"/>
    <property type="match status" value="1"/>
</dbReference>
<dbReference type="Gene3D" id="2.40.70.10">
    <property type="entry name" value="Acid Proteases"/>
    <property type="match status" value="1"/>
</dbReference>
<organism evidence="1">
    <name type="scientific">Diabrotica virgifera virgifera</name>
    <name type="common">western corn rootworm</name>
    <dbReference type="NCBI Taxonomy" id="50390"/>
    <lineage>
        <taxon>Eukaryota</taxon>
        <taxon>Metazoa</taxon>
        <taxon>Ecdysozoa</taxon>
        <taxon>Arthropoda</taxon>
        <taxon>Hexapoda</taxon>
        <taxon>Insecta</taxon>
        <taxon>Pterygota</taxon>
        <taxon>Neoptera</taxon>
        <taxon>Endopterygota</taxon>
        <taxon>Coleoptera</taxon>
        <taxon>Polyphaga</taxon>
        <taxon>Cucujiformia</taxon>
        <taxon>Chrysomeloidea</taxon>
        <taxon>Chrysomelidae</taxon>
        <taxon>Galerucinae</taxon>
        <taxon>Diabroticina</taxon>
        <taxon>Diabroticites</taxon>
        <taxon>Diabrotica</taxon>
    </lineage>
</organism>
<dbReference type="RefSeq" id="XP_028152050.1">
    <property type="nucleotide sequence ID" value="XM_028296249.1"/>
</dbReference>
<accession>A0A6P7H7Y1</accession>
<dbReference type="InterPro" id="IPR021109">
    <property type="entry name" value="Peptidase_aspartic_dom_sf"/>
</dbReference>
<gene>
    <name evidence="1" type="primary">LOC114345430</name>
</gene>
<sequence>MLNDKLEAKALYDPGSRITLINSKLVQVTNIKPNYCYDTIKTISGGGKTKGLIMLDAELLHVKKKINAFIFENENFEYDLILGLDSIQKFGLTHDENLNIQIQNTNNFKISSKNMFKDKQTENIEINIEEEEYAVNFNESIDTNKFNTMHFSYYANDILK</sequence>
<evidence type="ECO:0000313" key="1">
    <source>
        <dbReference type="RefSeq" id="XP_028152050.1"/>
    </source>
</evidence>
<reference evidence="1" key="1">
    <citation type="submission" date="2025-08" db="UniProtKB">
        <authorList>
            <consortium name="RefSeq"/>
        </authorList>
    </citation>
    <scope>IDENTIFICATION</scope>
    <source>
        <tissue evidence="1">Whole insect</tissue>
    </source>
</reference>
<dbReference type="InParanoid" id="A0A6P7H7Y1"/>
<protein>
    <submittedName>
        <fullName evidence="1">Uncharacterized protein LOC114345430</fullName>
    </submittedName>
</protein>
<name>A0A6P7H7Y1_DIAVI</name>
<dbReference type="AlphaFoldDB" id="A0A6P7H7Y1"/>
<proteinExistence type="predicted"/>